<evidence type="ECO:0000256" key="1">
    <source>
        <dbReference type="ARBA" id="ARBA00023125"/>
    </source>
</evidence>
<organism evidence="3">
    <name type="scientific">Nonomuraea gerenzanensis</name>
    <dbReference type="NCBI Taxonomy" id="93944"/>
    <lineage>
        <taxon>Bacteria</taxon>
        <taxon>Bacillati</taxon>
        <taxon>Actinomycetota</taxon>
        <taxon>Actinomycetes</taxon>
        <taxon>Streptosporangiales</taxon>
        <taxon>Streptosporangiaceae</taxon>
        <taxon>Nonomuraea</taxon>
    </lineage>
</organism>
<name>A0A1M4EFH4_9ACTN</name>
<feature type="compositionally biased region" description="Basic and acidic residues" evidence="2">
    <location>
        <begin position="62"/>
        <end position="84"/>
    </location>
</feature>
<evidence type="ECO:0000313" key="3">
    <source>
        <dbReference type="EMBL" id="SBO97560.1"/>
    </source>
</evidence>
<dbReference type="InterPro" id="IPR010998">
    <property type="entry name" value="Integrase_recombinase_N"/>
</dbReference>
<dbReference type="GO" id="GO:0003677">
    <property type="term" value="F:DNA binding"/>
    <property type="evidence" value="ECO:0007669"/>
    <property type="project" value="UniProtKB-KW"/>
</dbReference>
<reference evidence="3" key="1">
    <citation type="submission" date="2016-04" db="EMBL/GenBank/DDBJ databases">
        <authorList>
            <person name="Evans L.H."/>
            <person name="Alamgir A."/>
            <person name="Owens N."/>
            <person name="Weber N.D."/>
            <person name="Virtaneva K."/>
            <person name="Barbian K."/>
            <person name="Babar A."/>
            <person name="Rosenke K."/>
        </authorList>
    </citation>
    <scope>NUCLEOTIDE SEQUENCE</scope>
    <source>
        <strain evidence="3">Nono1</strain>
    </source>
</reference>
<feature type="region of interest" description="Disordered" evidence="2">
    <location>
        <begin position="58"/>
        <end position="105"/>
    </location>
</feature>
<protein>
    <submittedName>
        <fullName evidence="3">Uncharacterized protein</fullName>
    </submittedName>
</protein>
<feature type="compositionally biased region" description="Polar residues" evidence="2">
    <location>
        <begin position="95"/>
        <end position="105"/>
    </location>
</feature>
<keyword evidence="1" id="KW-0238">DNA-binding</keyword>
<gene>
    <name evidence="3" type="ORF">BN4615_P7076</name>
</gene>
<sequence length="105" mass="11681">MLTSGKLNEMYRLLEDKDHRNHKGELDGKPLSARTVRYVHTIIRAALQAAVEGEPPLLGKNVADKAKPPSAKEAKAPEMHRDSWPRSWRGRRATASCTQPGGSWP</sequence>
<dbReference type="EMBL" id="LT559118">
    <property type="protein sequence ID" value="SBO97560.1"/>
    <property type="molecule type" value="Genomic_DNA"/>
</dbReference>
<dbReference type="Gene3D" id="1.10.150.130">
    <property type="match status" value="1"/>
</dbReference>
<proteinExistence type="predicted"/>
<accession>A0A1M4EFH4</accession>
<evidence type="ECO:0000256" key="2">
    <source>
        <dbReference type="SAM" id="MobiDB-lite"/>
    </source>
</evidence>
<dbReference type="AlphaFoldDB" id="A0A1M4EFH4"/>